<keyword evidence="1" id="KW-1133">Transmembrane helix</keyword>
<dbReference type="GO" id="GO:0005737">
    <property type="term" value="C:cytoplasm"/>
    <property type="evidence" value="ECO:0000314"/>
    <property type="project" value="GeneDB"/>
</dbReference>
<keyword evidence="4" id="KW-1185">Reference proteome</keyword>
<evidence type="ECO:0000256" key="1">
    <source>
        <dbReference type="SAM" id="Phobius"/>
    </source>
</evidence>
<reference evidence="2" key="4">
    <citation type="submission" date="2005-04" db="EMBL/GenBank/DDBJ databases">
        <title>.</title>
        <authorList>
            <person name="Ghedin E."/>
            <person name="Blandin G."/>
            <person name="Bartholomeu D."/>
            <person name="Caler E."/>
            <person name="Haas B."/>
            <person name="Hannick L."/>
            <person name="Shallom J."/>
            <person name="Hou L."/>
            <person name="Djikeng A."/>
            <person name="Feldblyum T."/>
            <person name="Hostetler J."/>
            <person name="Johnson J."/>
            <person name="Jones K."/>
            <person name="Koo H.L."/>
            <person name="Larkin C."/>
            <person name="Pai G."/>
            <person name="Peterson J."/>
            <person name="Khalak H.G."/>
            <person name="Salzberg S."/>
            <person name="Simpson A.J."/>
            <person name="Tallon L."/>
            <person name="Van Aken S."/>
            <person name="Wanless D."/>
            <person name="White O."/>
            <person name="Wortman J."/>
            <person name="Fraser C.M."/>
            <person name="El-Sayed N.M.A."/>
        </authorList>
    </citation>
    <scope>NUCLEOTIDE SEQUENCE</scope>
    <source>
        <strain evidence="2">GUTat10.1</strain>
    </source>
</reference>
<name>Q583V8_TRYB2</name>
<feature type="transmembrane region" description="Helical" evidence="1">
    <location>
        <begin position="107"/>
        <end position="125"/>
    </location>
</feature>
<dbReference type="KEGG" id="tbr:Tb927.4.2810"/>
<feature type="transmembrane region" description="Helical" evidence="1">
    <location>
        <begin position="137"/>
        <end position="155"/>
    </location>
</feature>
<dbReference type="AlphaFoldDB" id="Q583V8"/>
<protein>
    <submittedName>
        <fullName evidence="2">Uncharacterized protein</fullName>
    </submittedName>
</protein>
<reference evidence="3" key="5">
    <citation type="submission" date="2005-04" db="EMBL/GenBank/DDBJ databases">
        <title>Sequencing, closure, and annotation of Trypanosoma brucei chromosomes 2 through 8.</title>
        <authorList>
            <person name="Ghedin E."/>
            <person name="Blandin G."/>
            <person name="Bartholomeu D."/>
            <person name="Caler E."/>
            <person name="Haas B."/>
            <person name="Hannick L."/>
            <person name="Shallom J."/>
            <person name="Hou L."/>
            <person name="Djikeng A."/>
            <person name="Feldblyum T."/>
            <person name="Hostetler J."/>
            <person name="Johnson J."/>
            <person name="Jones K."/>
            <person name="Koo H.L."/>
            <person name="Larkin C."/>
            <person name="Pai G."/>
            <person name="Peterson J."/>
            <person name="Khalak H.G."/>
            <person name="Salzberg S."/>
            <person name="Simpson A.J."/>
            <person name="Tallon L."/>
            <person name="Van Aken S."/>
            <person name="Wanless D."/>
            <person name="White O."/>
            <person name="Wortman J."/>
            <person name="Fraser C.M."/>
            <person name="El-Sayed N.M.A."/>
        </authorList>
    </citation>
    <scope>NUCLEOTIDE SEQUENCE</scope>
    <source>
        <strain evidence="3">927/4 GUTat10.1</strain>
    </source>
</reference>
<dbReference type="VEuPathDB" id="TriTrypDB:Tb927.4.2810"/>
<feature type="transmembrane region" description="Helical" evidence="1">
    <location>
        <begin position="196"/>
        <end position="218"/>
    </location>
</feature>
<dbReference type="GeneID" id="3656807"/>
<dbReference type="PaxDb" id="5691-AAZ10872"/>
<dbReference type="RefSeq" id="XP_844431.1">
    <property type="nucleotide sequence ID" value="XM_839338.1"/>
</dbReference>
<keyword evidence="1" id="KW-0472">Membrane</keyword>
<dbReference type="EMBL" id="CP000067">
    <property type="protein sequence ID" value="AAZ10872.1"/>
    <property type="molecule type" value="Genomic_DNA"/>
</dbReference>
<accession>Q583V8</accession>
<reference evidence="2" key="1">
    <citation type="submission" date="2000-09" db="EMBL/GenBank/DDBJ databases">
        <authorList>
            <person name="El-Sayed N.M."/>
            <person name="Khalak H."/>
            <person name="Adams M.D."/>
        </authorList>
    </citation>
    <scope>NUCLEOTIDE SEQUENCE</scope>
    <source>
        <strain evidence="2">GUTat10.1</strain>
    </source>
</reference>
<dbReference type="Proteomes" id="UP000008524">
    <property type="component" value="Chromosome 4"/>
</dbReference>
<gene>
    <name evidence="3" type="primary">Tb04.2H8.1230</name>
    <name evidence="2" type="ORF">Tb927.4.2810</name>
</gene>
<dbReference type="EMBL" id="AC080131">
    <property type="protein sequence ID" value="AAX79855.1"/>
    <property type="molecule type" value="Genomic_DNA"/>
</dbReference>
<proteinExistence type="predicted"/>
<reference evidence="3 4" key="3">
    <citation type="journal article" date="2005" name="Science">
        <title>The genome of the African trypanosome Trypanosoma brucei.</title>
        <authorList>
            <person name="Berriman M."/>
            <person name="Ghedin E."/>
            <person name="Hertz-Fowler C."/>
            <person name="Blandin G."/>
            <person name="Renauld H."/>
            <person name="Bartholomeu D.C."/>
            <person name="Lennard N.J."/>
            <person name="Caler E."/>
            <person name="Hamlin N.E."/>
            <person name="Haas B."/>
            <person name="Bohme U."/>
            <person name="Hannick L."/>
            <person name="Aslett M.A."/>
            <person name="Shallom J."/>
            <person name="Marcello L."/>
            <person name="Hou L."/>
            <person name="Wickstead B."/>
            <person name="Alsmark U.C."/>
            <person name="Arrowsmith C."/>
            <person name="Atkin R.J."/>
            <person name="Barron A.J."/>
            <person name="Bringaud F."/>
            <person name="Brooks K."/>
            <person name="Carrington M."/>
            <person name="Cherevach I."/>
            <person name="Chillingworth T.J."/>
            <person name="Churcher C."/>
            <person name="Clark L.N."/>
            <person name="Corton C.H."/>
            <person name="Cronin A."/>
            <person name="Davies R.M."/>
            <person name="Doggett J."/>
            <person name="Djikeng A."/>
            <person name="Feldblyum T."/>
            <person name="Field M.C."/>
            <person name="Fraser A."/>
            <person name="Goodhead I."/>
            <person name="Hance Z."/>
            <person name="Harper D."/>
            <person name="Harris B.R."/>
            <person name="Hauser H."/>
            <person name="Hostetler J."/>
            <person name="Ivens A."/>
            <person name="Jagels K."/>
            <person name="Johnson D."/>
            <person name="Johnson J."/>
            <person name="Jones K."/>
            <person name="Kerhornou A.X."/>
            <person name="Koo H."/>
            <person name="Larke N."/>
            <person name="Landfear S."/>
            <person name="Larkin C."/>
            <person name="Leech V."/>
            <person name="Line A."/>
            <person name="Lord A."/>
            <person name="Macleod A."/>
            <person name="Mooney P.J."/>
            <person name="Moule S."/>
            <person name="Martin D.M."/>
            <person name="Morgan G.W."/>
            <person name="Mungall K."/>
            <person name="Norbertczak H."/>
            <person name="Ormond D."/>
            <person name="Pai G."/>
            <person name="Peacock C.S."/>
            <person name="Peterson J."/>
            <person name="Quail M.A."/>
            <person name="Rabbinowitsch E."/>
            <person name="Rajandream M.A."/>
            <person name="Reitter C."/>
            <person name="Salzberg S.L."/>
            <person name="Sanders M."/>
            <person name="Schobel S."/>
            <person name="Sharp S."/>
            <person name="Simmonds M."/>
            <person name="Simpson A.J."/>
            <person name="Tallon L."/>
            <person name="Turner C.M."/>
            <person name="Tait A."/>
            <person name="Tivey A.R."/>
            <person name="Van Aken S."/>
            <person name="Walker D."/>
            <person name="Wanless D."/>
            <person name="Wang S."/>
            <person name="White B."/>
            <person name="White O."/>
            <person name="Whitehead S."/>
            <person name="Woodward J."/>
            <person name="Wortman J."/>
            <person name="Adams M.D."/>
            <person name="Embley T.M."/>
            <person name="Gull K."/>
            <person name="Ullu E."/>
            <person name="Barry J.D."/>
            <person name="Fairlamb A.H."/>
            <person name="Opperdoes F."/>
            <person name="Barrell B.G."/>
            <person name="Donelson J.E."/>
            <person name="Hall N."/>
            <person name="Fraser C.M."/>
            <person name="Melville S.E."/>
            <person name="El-Sayed N.M."/>
        </authorList>
    </citation>
    <scope>NUCLEOTIDE SEQUENCE [LARGE SCALE GENOMIC DNA]</scope>
    <source>
        <strain evidence="3 4">927/4 GUTat10.1</strain>
    </source>
</reference>
<reference evidence="3" key="2">
    <citation type="journal article" date="2005" name="Science">
        <title>Comparative genomics of trypanosomatid parasitic protozoa.</title>
        <authorList>
            <person name="El-Sayed N.M."/>
            <person name="Myler P.J."/>
            <person name="Blandin G."/>
            <person name="Berriman M."/>
            <person name="Crabtree J."/>
            <person name="Aggarwal G."/>
            <person name="Caler E."/>
            <person name="Renauld H."/>
            <person name="Worthey E.A."/>
            <person name="Hertz-Fowler C."/>
            <person name="Ghedin E."/>
            <person name="Peacock C."/>
            <person name="Bartholomeu D.C."/>
            <person name="Haas B.J."/>
            <person name="Tran A.N."/>
            <person name="Wortman J.R."/>
            <person name="Alsmark U.C."/>
            <person name="Angiuoli S."/>
            <person name="Anupama A."/>
            <person name="Badger J."/>
            <person name="Bringaud F."/>
            <person name="Cadag E."/>
            <person name="Carlton J.M."/>
            <person name="Cerqueira G.C."/>
            <person name="Creasy T."/>
            <person name="Delcher A.L."/>
            <person name="Djikeng A."/>
            <person name="Embley T.M."/>
            <person name="Hauser C."/>
            <person name="Ivens A.C."/>
            <person name="Kummerfeld S.K."/>
            <person name="Pereira-Leal J.B."/>
            <person name="Nilsson D."/>
            <person name="Peterson J."/>
            <person name="Salzberg S.L."/>
            <person name="Shallom J."/>
            <person name="Silva J.C."/>
            <person name="Sundaram J."/>
            <person name="Westenberger S."/>
            <person name="White O."/>
            <person name="Melville S.E."/>
            <person name="Donelson J.E."/>
            <person name="Andersson B."/>
            <person name="Stuart K.D."/>
            <person name="Hall N."/>
        </authorList>
    </citation>
    <scope>NUCLEOTIDE SEQUENCE</scope>
    <source>
        <strain evidence="3">927/4 GUTat10.1</strain>
    </source>
</reference>
<organism evidence="2 4">
    <name type="scientific">Trypanosoma brucei brucei (strain 927/4 GUTat10.1)</name>
    <dbReference type="NCBI Taxonomy" id="185431"/>
    <lineage>
        <taxon>Eukaryota</taxon>
        <taxon>Discoba</taxon>
        <taxon>Euglenozoa</taxon>
        <taxon>Kinetoplastea</taxon>
        <taxon>Metakinetoplastina</taxon>
        <taxon>Trypanosomatida</taxon>
        <taxon>Trypanosomatidae</taxon>
        <taxon>Trypanosoma</taxon>
    </lineage>
</organism>
<dbReference type="GO" id="GO:0031981">
    <property type="term" value="C:nuclear lumen"/>
    <property type="evidence" value="ECO:0006056"/>
    <property type="project" value="Others"/>
</dbReference>
<evidence type="ECO:0000313" key="4">
    <source>
        <dbReference type="Proteomes" id="UP000008524"/>
    </source>
</evidence>
<evidence type="ECO:0000313" key="2">
    <source>
        <dbReference type="EMBL" id="AAX79855.1"/>
    </source>
</evidence>
<evidence type="ECO:0000313" key="3">
    <source>
        <dbReference type="EMBL" id="AAZ10872.1"/>
    </source>
</evidence>
<accession>D6XFL7</accession>
<sequence>MHRVITILSGYTRFFFLEKDVKIPSCIHPFRVRLEVFLHVPVFPSSLFIRFFLPFILRLALLSSVRRGLASKTSMGSHESTTLFFFSSCRLSFPPLLNSLSFSYLTFYFSFYGVAACSFICFVLGKRRVEGRISHENFFEYLLLTFFFKSFPHLVDPLVVNNYQPAFVCVWRCCDELESRTRERWKVGQLQLHPSAASFSCCLFVAVVVLVVVVVLCFPVPFPTCFPFAVFVVSHHRNYRRCFYLLYTSIGRGPMHPLEFWLMSE</sequence>
<feature type="transmembrane region" description="Helical" evidence="1">
    <location>
        <begin position="42"/>
        <end position="61"/>
    </location>
</feature>
<dbReference type="InParanoid" id="Q583V8"/>
<keyword evidence="1" id="KW-0812">Transmembrane</keyword>